<protein>
    <recommendedName>
        <fullName evidence="3">Lipoprotein</fullName>
    </recommendedName>
</protein>
<dbReference type="EMBL" id="JAABLM010000006">
    <property type="protein sequence ID" value="NBL64775.1"/>
    <property type="molecule type" value="Genomic_DNA"/>
</dbReference>
<dbReference type="Proteomes" id="UP000798602">
    <property type="component" value="Unassembled WGS sequence"/>
</dbReference>
<evidence type="ECO:0008006" key="3">
    <source>
        <dbReference type="Google" id="ProtNLM"/>
    </source>
</evidence>
<comment type="caution">
    <text evidence="1">The sequence shown here is derived from an EMBL/GenBank/DDBJ whole genome shotgun (WGS) entry which is preliminary data.</text>
</comment>
<name>A0ABW9Z9J3_9FLAO</name>
<gene>
    <name evidence="1" type="ORF">GV828_06120</name>
</gene>
<proteinExistence type="predicted"/>
<dbReference type="PROSITE" id="PS51257">
    <property type="entry name" value="PROKAR_LIPOPROTEIN"/>
    <property type="match status" value="1"/>
</dbReference>
<organism evidence="1 2">
    <name type="scientific">Flavobacterium ichthyis</name>
    <dbReference type="NCBI Taxonomy" id="2698827"/>
    <lineage>
        <taxon>Bacteria</taxon>
        <taxon>Pseudomonadati</taxon>
        <taxon>Bacteroidota</taxon>
        <taxon>Flavobacteriia</taxon>
        <taxon>Flavobacteriales</taxon>
        <taxon>Flavobacteriaceae</taxon>
        <taxon>Flavobacterium</taxon>
    </lineage>
</organism>
<evidence type="ECO:0000313" key="2">
    <source>
        <dbReference type="Proteomes" id="UP000798602"/>
    </source>
</evidence>
<dbReference type="RefSeq" id="WP_166536603.1">
    <property type="nucleotide sequence ID" value="NZ_JAABLM010000006.1"/>
</dbReference>
<sequence length="289" mass="33568">MKKVAFAVLSCLSLISCKTTKIKLDREVNYIPYYVKVYEADSLYLEGDYAKSYIILDSLFKKFKPINREVYSEYEAYIATSVATNNTKNVKDLVRTSFEKYGSRVIDFEADSLLMESIRLSGWNSSDLKLFSEKYRKKIKIDIRKQVAEIMRRDQEVRLIEHIDIEKLREVDNVNDFTLRNIIKKYGFPHKGVIGGSGFDENYVNLGGFFKHVADSSFFNFYLPILTDLSKKGKCEPSLFTGRVDRKLINEKKKQLYGSYRDDDYKLMPLIDEKKVDSVRKSVGLDSVD</sequence>
<accession>A0ABW9Z9J3</accession>
<evidence type="ECO:0000313" key="1">
    <source>
        <dbReference type="EMBL" id="NBL64775.1"/>
    </source>
</evidence>
<keyword evidence="2" id="KW-1185">Reference proteome</keyword>
<reference evidence="2" key="1">
    <citation type="submission" date="2020-01" db="EMBL/GenBank/DDBJ databases">
        <title>Sphingomonas sp. strain CSW-10.</title>
        <authorList>
            <person name="Chen W.-M."/>
        </authorList>
    </citation>
    <scope>NUCLEOTIDE SEQUENCE [LARGE SCALE GENOMIC DNA]</scope>
    <source>
        <strain evidence="2">NST-5</strain>
    </source>
</reference>